<keyword evidence="2 7" id="KW-0812">Transmembrane</keyword>
<evidence type="ECO:0000256" key="3">
    <source>
        <dbReference type="ARBA" id="ARBA00022989"/>
    </source>
</evidence>
<reference evidence="11" key="1">
    <citation type="journal article" date="2012" name="PLoS Genet.">
        <title>The genomes of the fungal plant pathogens Cladosporium fulvum and Dothistroma septosporum reveal adaptation to different hosts and lifestyles but also signatures of common ancestry.</title>
        <authorList>
            <person name="de Wit P.J.G.M."/>
            <person name="van der Burgt A."/>
            <person name="Oekmen B."/>
            <person name="Stergiopoulos I."/>
            <person name="Abd-Elsalam K.A."/>
            <person name="Aerts A.L."/>
            <person name="Bahkali A.H."/>
            <person name="Beenen H.G."/>
            <person name="Chettri P."/>
            <person name="Cox M.P."/>
            <person name="Datema E."/>
            <person name="de Vries R.P."/>
            <person name="Dhillon B."/>
            <person name="Ganley A.R."/>
            <person name="Griffiths S.A."/>
            <person name="Guo Y."/>
            <person name="Hamelin R.C."/>
            <person name="Henrissat B."/>
            <person name="Kabir M.S."/>
            <person name="Jashni M.K."/>
            <person name="Kema G."/>
            <person name="Klaubauf S."/>
            <person name="Lapidus A."/>
            <person name="Levasseur A."/>
            <person name="Lindquist E."/>
            <person name="Mehrabi R."/>
            <person name="Ohm R.A."/>
            <person name="Owen T.J."/>
            <person name="Salamov A."/>
            <person name="Schwelm A."/>
            <person name="Schijlen E."/>
            <person name="Sun H."/>
            <person name="van den Burg H.A."/>
            <person name="van Ham R.C.H.J."/>
            <person name="Zhang S."/>
            <person name="Goodwin S.B."/>
            <person name="Grigoriev I.V."/>
            <person name="Collemare J."/>
            <person name="Bradshaw R.E."/>
        </authorList>
    </citation>
    <scope>NUCLEOTIDE SEQUENCE [LARGE SCALE GENOMIC DNA]</scope>
    <source>
        <strain evidence="11">NZE10 / CBS 128990</strain>
    </source>
</reference>
<sequence length="547" mass="59845">MRITTAAPLLLVQQILAASSSDGPDSVAVALPACAEDCSELILAKCHYAPGEPCCCNANGPLQKAQFTCVQDSCTGVGGTSAPNATAQAQKLRAEARGYSNRDRSSLVLGISFALFGLATLIFFAKSASRFTAGSWGNFDMEDTAVALTYTLLVGLAVSTYYSHRNGLGSDVWDVDADHVAVLLKWNFISSILYVPIVFGAKVALVRFYLRTWPGHDKHWFVLCSRSTTVALVGIGIAAVFATIFACSPIELNWSTTPRPNCAADRVAVLYTFGGFDAVLNITVFLLPMSKLLRHRSAVAPMTGVLVAYLFGIVSLACSIGRLTAISNVDSTDNPTWDLVPLVLWSIVECNSSVICCCIPAFRVWLQRWKSNEASFCGARLTGDDRPRWSLRRSSIRDQEAPLPNITPLSPIHSRQGSWEGSRSLRVQLPTWDEKSWRPSGEMEIEEGAQSPPAEPREHHMEAMVKIQSEIKFPRRAYAPPVQPTEPRTPTRNNSNGVSGYYFDGRRYVGLHTPPTGPVTPVLFNIDEENEHSQLRSTSDLRLDRGS</sequence>
<dbReference type="InterPro" id="IPR052337">
    <property type="entry name" value="SAT4-like"/>
</dbReference>
<dbReference type="GO" id="GO:0016020">
    <property type="term" value="C:membrane"/>
    <property type="evidence" value="ECO:0007669"/>
    <property type="project" value="UniProtKB-SubCell"/>
</dbReference>
<feature type="transmembrane region" description="Helical" evidence="7">
    <location>
        <begin position="268"/>
        <end position="287"/>
    </location>
</feature>
<feature type="chain" id="PRO_5004110065" description="Rhodopsin domain-containing protein" evidence="8">
    <location>
        <begin position="18"/>
        <end position="547"/>
    </location>
</feature>
<dbReference type="PANTHER" id="PTHR33048:SF160">
    <property type="entry name" value="SAT4 FAMILY MEMBRANE PROTEIN"/>
    <property type="match status" value="1"/>
</dbReference>
<evidence type="ECO:0000313" key="10">
    <source>
        <dbReference type="EMBL" id="EME45827.1"/>
    </source>
</evidence>
<dbReference type="Proteomes" id="UP000016933">
    <property type="component" value="Unassembled WGS sequence"/>
</dbReference>
<evidence type="ECO:0000313" key="11">
    <source>
        <dbReference type="Proteomes" id="UP000016933"/>
    </source>
</evidence>
<comment type="similarity">
    <text evidence="5">Belongs to the SAT4 family.</text>
</comment>
<feature type="transmembrane region" description="Helical" evidence="7">
    <location>
        <begin position="107"/>
        <end position="125"/>
    </location>
</feature>
<comment type="subcellular location">
    <subcellularLocation>
        <location evidence="1">Membrane</location>
        <topology evidence="1">Multi-pass membrane protein</topology>
    </subcellularLocation>
</comment>
<gene>
    <name evidence="10" type="ORF">DOTSEDRAFT_171447</name>
</gene>
<evidence type="ECO:0000256" key="7">
    <source>
        <dbReference type="SAM" id="Phobius"/>
    </source>
</evidence>
<dbReference type="Pfam" id="PF20684">
    <property type="entry name" value="Fung_rhodopsin"/>
    <property type="match status" value="1"/>
</dbReference>
<feature type="transmembrane region" description="Helical" evidence="7">
    <location>
        <begin position="184"/>
        <end position="210"/>
    </location>
</feature>
<feature type="transmembrane region" description="Helical" evidence="7">
    <location>
        <begin position="343"/>
        <end position="366"/>
    </location>
</feature>
<evidence type="ECO:0000256" key="5">
    <source>
        <dbReference type="ARBA" id="ARBA00038359"/>
    </source>
</evidence>
<feature type="transmembrane region" description="Helical" evidence="7">
    <location>
        <begin position="299"/>
        <end position="323"/>
    </location>
</feature>
<feature type="signal peptide" evidence="8">
    <location>
        <begin position="1"/>
        <end position="17"/>
    </location>
</feature>
<feature type="transmembrane region" description="Helical" evidence="7">
    <location>
        <begin position="145"/>
        <end position="164"/>
    </location>
</feature>
<dbReference type="InterPro" id="IPR049326">
    <property type="entry name" value="Rhodopsin_dom_fungi"/>
</dbReference>
<dbReference type="EMBL" id="KB446538">
    <property type="protein sequence ID" value="EME45827.1"/>
    <property type="molecule type" value="Genomic_DNA"/>
</dbReference>
<keyword evidence="11" id="KW-1185">Reference proteome</keyword>
<reference evidence="10 11" key="2">
    <citation type="journal article" date="2012" name="PLoS Pathog.">
        <title>Diverse lifestyles and strategies of plant pathogenesis encoded in the genomes of eighteen Dothideomycetes fungi.</title>
        <authorList>
            <person name="Ohm R.A."/>
            <person name="Feau N."/>
            <person name="Henrissat B."/>
            <person name="Schoch C.L."/>
            <person name="Horwitz B.A."/>
            <person name="Barry K.W."/>
            <person name="Condon B.J."/>
            <person name="Copeland A.C."/>
            <person name="Dhillon B."/>
            <person name="Glaser F."/>
            <person name="Hesse C.N."/>
            <person name="Kosti I."/>
            <person name="LaButti K."/>
            <person name="Lindquist E.A."/>
            <person name="Lucas S."/>
            <person name="Salamov A.A."/>
            <person name="Bradshaw R.E."/>
            <person name="Ciuffetti L."/>
            <person name="Hamelin R.C."/>
            <person name="Kema G.H.J."/>
            <person name="Lawrence C."/>
            <person name="Scott J.A."/>
            <person name="Spatafora J.W."/>
            <person name="Turgeon B.G."/>
            <person name="de Wit P.J.G.M."/>
            <person name="Zhong S."/>
            <person name="Goodwin S.B."/>
            <person name="Grigoriev I.V."/>
        </authorList>
    </citation>
    <scope>NUCLEOTIDE SEQUENCE [LARGE SCALE GENOMIC DNA]</scope>
    <source>
        <strain evidence="11">NZE10 / CBS 128990</strain>
    </source>
</reference>
<evidence type="ECO:0000256" key="4">
    <source>
        <dbReference type="ARBA" id="ARBA00023136"/>
    </source>
</evidence>
<protein>
    <recommendedName>
        <fullName evidence="9">Rhodopsin domain-containing protein</fullName>
    </recommendedName>
</protein>
<evidence type="ECO:0000256" key="8">
    <source>
        <dbReference type="SAM" id="SignalP"/>
    </source>
</evidence>
<feature type="domain" description="Rhodopsin" evidence="9">
    <location>
        <begin position="134"/>
        <end position="367"/>
    </location>
</feature>
<evidence type="ECO:0000259" key="9">
    <source>
        <dbReference type="Pfam" id="PF20684"/>
    </source>
</evidence>
<keyword evidence="8" id="KW-0732">Signal</keyword>
<feature type="transmembrane region" description="Helical" evidence="7">
    <location>
        <begin position="230"/>
        <end position="248"/>
    </location>
</feature>
<dbReference type="PANTHER" id="PTHR33048">
    <property type="entry name" value="PTH11-LIKE INTEGRAL MEMBRANE PROTEIN (AFU_ORTHOLOGUE AFUA_5G11245)"/>
    <property type="match status" value="1"/>
</dbReference>
<evidence type="ECO:0000256" key="6">
    <source>
        <dbReference type="SAM" id="MobiDB-lite"/>
    </source>
</evidence>
<dbReference type="OrthoDB" id="408702at2759"/>
<evidence type="ECO:0000256" key="2">
    <source>
        <dbReference type="ARBA" id="ARBA00022692"/>
    </source>
</evidence>
<keyword evidence="4 7" id="KW-0472">Membrane</keyword>
<dbReference type="AlphaFoldDB" id="N1PR11"/>
<keyword evidence="3 7" id="KW-1133">Transmembrane helix</keyword>
<evidence type="ECO:0000256" key="1">
    <source>
        <dbReference type="ARBA" id="ARBA00004141"/>
    </source>
</evidence>
<feature type="region of interest" description="Disordered" evidence="6">
    <location>
        <begin position="436"/>
        <end position="457"/>
    </location>
</feature>
<organism evidence="10 11">
    <name type="scientific">Dothistroma septosporum (strain NZE10 / CBS 128990)</name>
    <name type="common">Red band needle blight fungus</name>
    <name type="synonym">Mycosphaerella pini</name>
    <dbReference type="NCBI Taxonomy" id="675120"/>
    <lineage>
        <taxon>Eukaryota</taxon>
        <taxon>Fungi</taxon>
        <taxon>Dikarya</taxon>
        <taxon>Ascomycota</taxon>
        <taxon>Pezizomycotina</taxon>
        <taxon>Dothideomycetes</taxon>
        <taxon>Dothideomycetidae</taxon>
        <taxon>Mycosphaerellales</taxon>
        <taxon>Mycosphaerellaceae</taxon>
        <taxon>Dothistroma</taxon>
    </lineage>
</organism>
<dbReference type="HOGENOM" id="CLU_497844_0_0_1"/>
<accession>N1PR11</accession>
<name>N1PR11_DOTSN</name>
<proteinExistence type="inferred from homology"/>